<gene>
    <name evidence="3" type="ORF">M0811_02032</name>
</gene>
<dbReference type="GO" id="GO:0003924">
    <property type="term" value="F:GTPase activity"/>
    <property type="evidence" value="ECO:0007669"/>
    <property type="project" value="InterPro"/>
</dbReference>
<keyword evidence="4" id="KW-1185">Reference proteome</keyword>
<reference evidence="3" key="1">
    <citation type="submission" date="2022-10" db="EMBL/GenBank/DDBJ databases">
        <title>Novel sulphate-reducing endosymbionts in the free-living metamonad Anaeramoeba.</title>
        <authorList>
            <person name="Jerlstrom-Hultqvist J."/>
            <person name="Cepicka I."/>
            <person name="Gallot-Lavallee L."/>
            <person name="Salas-Leiva D."/>
            <person name="Curtis B.A."/>
            <person name="Zahonova K."/>
            <person name="Pipaliya S."/>
            <person name="Dacks J."/>
            <person name="Roger A.J."/>
        </authorList>
    </citation>
    <scope>NUCLEOTIDE SEQUENCE</scope>
    <source>
        <strain evidence="3">BMAN</strain>
    </source>
</reference>
<dbReference type="PRINTS" id="PR00449">
    <property type="entry name" value="RASTRNSFRMNG"/>
</dbReference>
<dbReference type="PANTHER" id="PTHR24072">
    <property type="entry name" value="RHO FAMILY GTPASE"/>
    <property type="match status" value="1"/>
</dbReference>
<dbReference type="NCBIfam" id="TIGR00231">
    <property type="entry name" value="small_GTP"/>
    <property type="match status" value="1"/>
</dbReference>
<dbReference type="SMART" id="SM00175">
    <property type="entry name" value="RAB"/>
    <property type="match status" value="1"/>
</dbReference>
<dbReference type="Gene3D" id="3.40.50.300">
    <property type="entry name" value="P-loop containing nucleotide triphosphate hydrolases"/>
    <property type="match status" value="2"/>
</dbReference>
<dbReference type="GO" id="GO:0005525">
    <property type="term" value="F:GTP binding"/>
    <property type="evidence" value="ECO:0007669"/>
    <property type="project" value="UniProtKB-KW"/>
</dbReference>
<dbReference type="InterPro" id="IPR001806">
    <property type="entry name" value="Small_GTPase"/>
</dbReference>
<dbReference type="Pfam" id="PF00071">
    <property type="entry name" value="Ras"/>
    <property type="match status" value="1"/>
</dbReference>
<accession>A0A9Q0LEM8</accession>
<sequence length="156" mass="17636">MTRFKLVCIGDGATGKTCMLITYAKNKCDDYDRLRPLSYPDSHVILIGYAIDNHVSFNNVKEKWQPEVLHFCPKTPIILVGLKIDLRGDPETLERLKKRNENIISSDQGKQLATEINAFSYIECSAKTRENLKDVFQESVRAAKSRKSSGGKCILL</sequence>
<dbReference type="PROSITE" id="PS51421">
    <property type="entry name" value="RAS"/>
    <property type="match status" value="1"/>
</dbReference>
<dbReference type="CDD" id="cd00157">
    <property type="entry name" value="Rho"/>
    <property type="match status" value="1"/>
</dbReference>
<dbReference type="SMART" id="SM00174">
    <property type="entry name" value="RHO"/>
    <property type="match status" value="1"/>
</dbReference>
<evidence type="ECO:0000313" key="4">
    <source>
        <dbReference type="Proteomes" id="UP001149090"/>
    </source>
</evidence>
<protein>
    <submittedName>
        <fullName evidence="3">Gtp-binding protein rho4</fullName>
    </submittedName>
</protein>
<dbReference type="GO" id="GO:0007264">
    <property type="term" value="P:small GTPase-mediated signal transduction"/>
    <property type="evidence" value="ECO:0007669"/>
    <property type="project" value="InterPro"/>
</dbReference>
<organism evidence="3 4">
    <name type="scientific">Anaeramoeba ignava</name>
    <name type="common">Anaerobic marine amoeba</name>
    <dbReference type="NCBI Taxonomy" id="1746090"/>
    <lineage>
        <taxon>Eukaryota</taxon>
        <taxon>Metamonada</taxon>
        <taxon>Anaeramoebidae</taxon>
        <taxon>Anaeramoeba</taxon>
    </lineage>
</organism>
<dbReference type="InterPro" id="IPR003578">
    <property type="entry name" value="Small_GTPase_Rho"/>
</dbReference>
<dbReference type="EMBL" id="JAPDFW010000092">
    <property type="protein sequence ID" value="KAJ5071050.1"/>
    <property type="molecule type" value="Genomic_DNA"/>
</dbReference>
<dbReference type="SMART" id="SM00173">
    <property type="entry name" value="RAS"/>
    <property type="match status" value="1"/>
</dbReference>
<comment type="caution">
    <text evidence="3">The sequence shown here is derived from an EMBL/GenBank/DDBJ whole genome shotgun (WGS) entry which is preliminary data.</text>
</comment>
<dbReference type="AlphaFoldDB" id="A0A9Q0LEM8"/>
<name>A0A9Q0LEM8_ANAIG</name>
<dbReference type="Proteomes" id="UP001149090">
    <property type="component" value="Unassembled WGS sequence"/>
</dbReference>
<evidence type="ECO:0000313" key="3">
    <source>
        <dbReference type="EMBL" id="KAJ5071050.1"/>
    </source>
</evidence>
<proteinExistence type="predicted"/>
<keyword evidence="2" id="KW-0342">GTP-binding</keyword>
<dbReference type="InterPro" id="IPR027417">
    <property type="entry name" value="P-loop_NTPase"/>
</dbReference>
<dbReference type="InterPro" id="IPR005225">
    <property type="entry name" value="Small_GTP-bd"/>
</dbReference>
<evidence type="ECO:0000256" key="2">
    <source>
        <dbReference type="ARBA" id="ARBA00023134"/>
    </source>
</evidence>
<dbReference type="PROSITE" id="PS51420">
    <property type="entry name" value="RHO"/>
    <property type="match status" value="1"/>
</dbReference>
<dbReference type="PROSITE" id="PS51419">
    <property type="entry name" value="RAB"/>
    <property type="match status" value="1"/>
</dbReference>
<keyword evidence="1" id="KW-0547">Nucleotide-binding</keyword>
<dbReference type="SUPFAM" id="SSF52540">
    <property type="entry name" value="P-loop containing nucleoside triphosphate hydrolases"/>
    <property type="match status" value="1"/>
</dbReference>
<evidence type="ECO:0000256" key="1">
    <source>
        <dbReference type="ARBA" id="ARBA00022741"/>
    </source>
</evidence>
<dbReference type="OrthoDB" id="8830751at2759"/>